<evidence type="ECO:0000256" key="6">
    <source>
        <dbReference type="ARBA" id="ARBA00023136"/>
    </source>
</evidence>
<dbReference type="InterPro" id="IPR013766">
    <property type="entry name" value="Thioredoxin_domain"/>
</dbReference>
<organism evidence="10 11">
    <name type="scientific">Candidatus Litorirhabdus singularis</name>
    <dbReference type="NCBI Taxonomy" id="2518993"/>
    <lineage>
        <taxon>Bacteria</taxon>
        <taxon>Pseudomonadati</taxon>
        <taxon>Pseudomonadota</taxon>
        <taxon>Gammaproteobacteria</taxon>
        <taxon>Cellvibrionales</taxon>
        <taxon>Halieaceae</taxon>
        <taxon>Candidatus Litorirhabdus</taxon>
    </lineage>
</organism>
<feature type="transmembrane region" description="Helical" evidence="7">
    <location>
        <begin position="386"/>
        <end position="403"/>
    </location>
</feature>
<reference evidence="10" key="1">
    <citation type="submission" date="2019-02" db="EMBL/GenBank/DDBJ databases">
        <authorList>
            <person name="Li S.-H."/>
        </authorList>
    </citation>
    <scope>NUCLEOTIDE SEQUENCE</scope>
    <source>
        <strain evidence="10">IMCC14734</strain>
    </source>
</reference>
<keyword evidence="6 7" id="KW-0472">Membrane</keyword>
<dbReference type="Pfam" id="PF11412">
    <property type="entry name" value="DsbD_N"/>
    <property type="match status" value="1"/>
</dbReference>
<keyword evidence="3 7" id="KW-0812">Transmembrane</keyword>
<evidence type="ECO:0000256" key="5">
    <source>
        <dbReference type="ARBA" id="ARBA00022989"/>
    </source>
</evidence>
<keyword evidence="4" id="KW-0201">Cytochrome c-type biogenesis</keyword>
<evidence type="ECO:0000256" key="1">
    <source>
        <dbReference type="ARBA" id="ARBA00004651"/>
    </source>
</evidence>
<feature type="transmembrane region" description="Helical" evidence="7">
    <location>
        <begin position="344"/>
        <end position="365"/>
    </location>
</feature>
<feature type="domain" description="Thioredoxin" evidence="9">
    <location>
        <begin position="451"/>
        <end position="580"/>
    </location>
</feature>
<feature type="signal peptide" evidence="8">
    <location>
        <begin position="1"/>
        <end position="20"/>
    </location>
</feature>
<dbReference type="SUPFAM" id="SSF74863">
    <property type="entry name" value="Thiol:disulfide interchange protein DsbD, N-terminal domain (DsbD-alpha)"/>
    <property type="match status" value="1"/>
</dbReference>
<evidence type="ECO:0000256" key="3">
    <source>
        <dbReference type="ARBA" id="ARBA00022692"/>
    </source>
</evidence>
<proteinExistence type="predicted"/>
<comment type="caution">
    <text evidence="10">The sequence shown here is derived from an EMBL/GenBank/DDBJ whole genome shotgun (WGS) entry which is preliminary data.</text>
</comment>
<dbReference type="InterPro" id="IPR036249">
    <property type="entry name" value="Thioredoxin-like_sf"/>
</dbReference>
<dbReference type="PROSITE" id="PS51352">
    <property type="entry name" value="THIOREDOXIN_2"/>
    <property type="match status" value="1"/>
</dbReference>
<evidence type="ECO:0000313" key="11">
    <source>
        <dbReference type="Proteomes" id="UP001143362"/>
    </source>
</evidence>
<dbReference type="InterPro" id="IPR036929">
    <property type="entry name" value="DsbDN_sf"/>
</dbReference>
<dbReference type="RefSeq" id="WP_279247377.1">
    <property type="nucleotide sequence ID" value="NZ_SHNN01000007.1"/>
</dbReference>
<keyword evidence="11" id="KW-1185">Reference proteome</keyword>
<feature type="chain" id="PRO_5045603709" evidence="8">
    <location>
        <begin position="21"/>
        <end position="580"/>
    </location>
</feature>
<feature type="transmembrane region" description="Helical" evidence="7">
    <location>
        <begin position="232"/>
        <end position="250"/>
    </location>
</feature>
<dbReference type="InterPro" id="IPR028250">
    <property type="entry name" value="DsbDN"/>
</dbReference>
<keyword evidence="5 7" id="KW-1133">Transmembrane helix</keyword>
<gene>
    <name evidence="10" type="ORF">EYC98_20960</name>
</gene>
<keyword evidence="8" id="KW-0732">Signal</keyword>
<dbReference type="Gene3D" id="3.40.30.10">
    <property type="entry name" value="Glutaredoxin"/>
    <property type="match status" value="1"/>
</dbReference>
<dbReference type="PANTHER" id="PTHR32234:SF3">
    <property type="entry name" value="SUPPRESSION OF COPPER SENSITIVITY PROTEIN"/>
    <property type="match status" value="1"/>
</dbReference>
<protein>
    <submittedName>
        <fullName evidence="10">Protein-disulfide reductase DsbD</fullName>
    </submittedName>
</protein>
<dbReference type="InterPro" id="IPR003834">
    <property type="entry name" value="Cyt_c_assmbl_TM_dom"/>
</dbReference>
<dbReference type="EMBL" id="SHNN01000007">
    <property type="protein sequence ID" value="MCX2983338.1"/>
    <property type="molecule type" value="Genomic_DNA"/>
</dbReference>
<dbReference type="InterPro" id="IPR035671">
    <property type="entry name" value="DsbD_gamma"/>
</dbReference>
<dbReference type="Pfam" id="PF13899">
    <property type="entry name" value="Thioredoxin_7"/>
    <property type="match status" value="1"/>
</dbReference>
<feature type="transmembrane region" description="Helical" evidence="7">
    <location>
        <begin position="409"/>
        <end position="428"/>
    </location>
</feature>
<comment type="subcellular location">
    <subcellularLocation>
        <location evidence="1">Cell membrane</location>
        <topology evidence="1">Multi-pass membrane protein</topology>
    </subcellularLocation>
</comment>
<evidence type="ECO:0000256" key="4">
    <source>
        <dbReference type="ARBA" id="ARBA00022748"/>
    </source>
</evidence>
<feature type="transmembrane region" description="Helical" evidence="7">
    <location>
        <begin position="312"/>
        <end position="338"/>
    </location>
</feature>
<dbReference type="Gene3D" id="2.60.40.1250">
    <property type="entry name" value="Thiol:disulfide interchange protein DsbD, N-terminal domain"/>
    <property type="match status" value="1"/>
</dbReference>
<evidence type="ECO:0000256" key="2">
    <source>
        <dbReference type="ARBA" id="ARBA00022475"/>
    </source>
</evidence>
<dbReference type="Pfam" id="PF02683">
    <property type="entry name" value="DsbD_TM"/>
    <property type="match status" value="1"/>
</dbReference>
<dbReference type="SUPFAM" id="SSF52833">
    <property type="entry name" value="Thioredoxin-like"/>
    <property type="match status" value="1"/>
</dbReference>
<feature type="transmembrane region" description="Helical" evidence="7">
    <location>
        <begin position="270"/>
        <end position="291"/>
    </location>
</feature>
<evidence type="ECO:0000256" key="8">
    <source>
        <dbReference type="SAM" id="SignalP"/>
    </source>
</evidence>
<evidence type="ECO:0000259" key="9">
    <source>
        <dbReference type="PROSITE" id="PS51352"/>
    </source>
</evidence>
<evidence type="ECO:0000256" key="7">
    <source>
        <dbReference type="SAM" id="Phobius"/>
    </source>
</evidence>
<accession>A0ABT3TLY2</accession>
<evidence type="ECO:0000313" key="10">
    <source>
        <dbReference type="EMBL" id="MCX2983338.1"/>
    </source>
</evidence>
<feature type="transmembrane region" description="Helical" evidence="7">
    <location>
        <begin position="435"/>
        <end position="454"/>
    </location>
</feature>
<keyword evidence="2" id="KW-1003">Cell membrane</keyword>
<dbReference type="CDD" id="cd02953">
    <property type="entry name" value="DsbDgamma"/>
    <property type="match status" value="1"/>
</dbReference>
<feature type="transmembrane region" description="Helical" evidence="7">
    <location>
        <begin position="188"/>
        <end position="212"/>
    </location>
</feature>
<dbReference type="PANTHER" id="PTHR32234">
    <property type="entry name" value="THIOL:DISULFIDE INTERCHANGE PROTEIN DSBD"/>
    <property type="match status" value="1"/>
</dbReference>
<name>A0ABT3TLY2_9GAMM</name>
<sequence length="580" mass="62202">MLRHIVLTLLLLALPLNAAANDLQLSSSVSLDGATQIDFLPVEEAYQLSLEVSSPQSLRLYWQIAPEYYLYKKRFDFKFEQDDQSIPLEVTFPKGIERDDEYFGLSEVYYHNADITLQLGNAASSGILTVTSQGCADAGLCYPPQTERFSVGLQSAQIAPLEPAPRTRKTAAPGAPLTTAAPASLLQILTMVLLAFAGGSILNLMPCVFPVLSLKVYSFATGDDSTRHTHGWVYAVGVVASFLLVGALLIGLQQAGSAIGWGFQLQSPRFVAALAFLFFTMALALSGLVELGSGMMGTGSKLADKGGYAGSFFTGVLATVVASPCTAPFMGVALGFAVTQPAPIALLVFGALGAGMAAPLLALSYSQRLRQAMPKPGAWMETFKQILAFPLYATAIWLLWVVGRQTGVNGISILLAGMLLLALGLWLWRYAGWPRLFSALFTVLALSAIASPLVNRAPESTKPAAANSNQFSQAYLQQLMGAGQPVFVNVTADWCITCIANERIALSTDAVQDAFASRGIVYLKADWTNYDPAIADYLASHGRTGIPLYLVYDPKQPQKPEILPQLLTPATVIEALERIN</sequence>
<dbReference type="Proteomes" id="UP001143362">
    <property type="component" value="Unassembled WGS sequence"/>
</dbReference>